<organism evidence="3 4">
    <name type="scientific">Sporosarcina ureae</name>
    <dbReference type="NCBI Taxonomy" id="1571"/>
    <lineage>
        <taxon>Bacteria</taxon>
        <taxon>Bacillati</taxon>
        <taxon>Bacillota</taxon>
        <taxon>Bacilli</taxon>
        <taxon>Bacillales</taxon>
        <taxon>Caryophanaceae</taxon>
        <taxon>Sporosarcina</taxon>
    </lineage>
</organism>
<evidence type="ECO:0000313" key="3">
    <source>
        <dbReference type="EMBL" id="ARF14778.1"/>
    </source>
</evidence>
<evidence type="ECO:0000256" key="1">
    <source>
        <dbReference type="SAM" id="SignalP"/>
    </source>
</evidence>
<name>A0ABN4YRV8_SPOUR</name>
<evidence type="ECO:0000313" key="4">
    <source>
        <dbReference type="Proteomes" id="UP000192486"/>
    </source>
</evidence>
<feature type="chain" id="PRO_5046375169" description="YhfM-like domain-containing protein" evidence="1">
    <location>
        <begin position="20"/>
        <end position="141"/>
    </location>
</feature>
<accession>A0ABN4YRV8</accession>
<sequence length="141" mass="15670">MKKVTLSLTLAFCASLLFACQSKDKVMTMLDGISSISISESNSYGGINENYDTTIDKDAIISRVEEVFKNAEGRKQKIDVGTEKPDYDILIRYENGETHGLHLVLGNTGEKSRVMYVGHENNGFNISSEDTKVLKEVLDNQ</sequence>
<proteinExistence type="predicted"/>
<dbReference type="RefSeq" id="WP_051210489.1">
    <property type="nucleotide sequence ID" value="NZ_CP015108.1"/>
</dbReference>
<evidence type="ECO:0000259" key="2">
    <source>
        <dbReference type="Pfam" id="PF26353"/>
    </source>
</evidence>
<dbReference type="PROSITE" id="PS51257">
    <property type="entry name" value="PROKAR_LIPOPROTEIN"/>
    <property type="match status" value="1"/>
</dbReference>
<gene>
    <name evidence="3" type="ORF">SporoS204_11835</name>
</gene>
<dbReference type="EMBL" id="CP015108">
    <property type="protein sequence ID" value="ARF14778.1"/>
    <property type="molecule type" value="Genomic_DNA"/>
</dbReference>
<feature type="signal peptide" evidence="1">
    <location>
        <begin position="1"/>
        <end position="19"/>
    </location>
</feature>
<dbReference type="Proteomes" id="UP000192486">
    <property type="component" value="Chromosome"/>
</dbReference>
<keyword evidence="1" id="KW-0732">Signal</keyword>
<dbReference type="Pfam" id="PF26353">
    <property type="entry name" value="YhfM"/>
    <property type="match status" value="1"/>
</dbReference>
<protein>
    <recommendedName>
        <fullName evidence="2">YhfM-like domain-containing protein</fullName>
    </recommendedName>
</protein>
<keyword evidence="4" id="KW-1185">Reference proteome</keyword>
<reference evidence="3 4" key="1">
    <citation type="submission" date="2016-04" db="EMBL/GenBank/DDBJ databases">
        <title>Comparative Genomics and Epigenetics of Sporosarcina ureae.</title>
        <authorList>
            <person name="Oliver A.S."/>
            <person name="Cooper K.K."/>
        </authorList>
    </citation>
    <scope>NUCLEOTIDE SEQUENCE [LARGE SCALE GENOMIC DNA]</scope>
    <source>
        <strain evidence="3 4">S204</strain>
    </source>
</reference>
<dbReference type="InterPro" id="IPR058780">
    <property type="entry name" value="YhfM-like_dom"/>
</dbReference>
<feature type="domain" description="YhfM-like" evidence="2">
    <location>
        <begin position="50"/>
        <end position="140"/>
    </location>
</feature>